<dbReference type="STRING" id="641238.SAMN04490244_1037"/>
<dbReference type="AlphaFoldDB" id="A0A1H9S3N6"/>
<dbReference type="Pfam" id="PF01232">
    <property type="entry name" value="Mannitol_dh"/>
    <property type="match status" value="1"/>
</dbReference>
<dbReference type="InterPro" id="IPR008927">
    <property type="entry name" value="6-PGluconate_DH-like_C_sf"/>
</dbReference>
<dbReference type="Gene3D" id="1.10.1040.10">
    <property type="entry name" value="N-(1-d-carboxylethyl)-l-norvaline Dehydrogenase, domain 2"/>
    <property type="match status" value="1"/>
</dbReference>
<feature type="region of interest" description="Disordered" evidence="3">
    <location>
        <begin position="107"/>
        <end position="126"/>
    </location>
</feature>
<dbReference type="InterPro" id="IPR013131">
    <property type="entry name" value="Mannitol_DH_N"/>
</dbReference>
<reference evidence="6 7" key="1">
    <citation type="submission" date="2016-10" db="EMBL/GenBank/DDBJ databases">
        <authorList>
            <person name="de Groot N.N."/>
        </authorList>
    </citation>
    <scope>NUCLEOTIDE SEQUENCE [LARGE SCALE GENOMIC DNA]</scope>
    <source>
        <strain evidence="6 7">DSM 23042</strain>
    </source>
</reference>
<dbReference type="InterPro" id="IPR013118">
    <property type="entry name" value="Mannitol_DH_C"/>
</dbReference>
<evidence type="ECO:0000313" key="7">
    <source>
        <dbReference type="Proteomes" id="UP000198885"/>
    </source>
</evidence>
<dbReference type="RefSeq" id="WP_092689580.1">
    <property type="nucleotide sequence ID" value="NZ_FOGU01000003.1"/>
</dbReference>
<dbReference type="OrthoDB" id="271711at2"/>
<accession>A0A1H9S3N6</accession>
<dbReference type="PANTHER" id="PTHR30524">
    <property type="entry name" value="MANNITOL-1-PHOSPHATE 5-DEHYDROGENASE"/>
    <property type="match status" value="1"/>
</dbReference>
<gene>
    <name evidence="6" type="ORF">SAMN04490244_1037</name>
</gene>
<dbReference type="InterPro" id="IPR036291">
    <property type="entry name" value="NAD(P)-bd_dom_sf"/>
</dbReference>
<dbReference type="Pfam" id="PF08125">
    <property type="entry name" value="Mannitol_dh_C"/>
    <property type="match status" value="1"/>
</dbReference>
<dbReference type="Gene3D" id="3.40.50.720">
    <property type="entry name" value="NAD(P)-binding Rossmann-like Domain"/>
    <property type="match status" value="1"/>
</dbReference>
<evidence type="ECO:0000256" key="2">
    <source>
        <dbReference type="ARBA" id="ARBA00023027"/>
    </source>
</evidence>
<keyword evidence="2" id="KW-0520">NAD</keyword>
<dbReference type="SUPFAM" id="SSF51735">
    <property type="entry name" value="NAD(P)-binding Rossmann-fold domains"/>
    <property type="match status" value="1"/>
</dbReference>
<name>A0A1H9S3N6_9RHOB</name>
<dbReference type="EMBL" id="FOGU01000003">
    <property type="protein sequence ID" value="SER79601.1"/>
    <property type="molecule type" value="Genomic_DNA"/>
</dbReference>
<evidence type="ECO:0000256" key="1">
    <source>
        <dbReference type="ARBA" id="ARBA00023002"/>
    </source>
</evidence>
<dbReference type="GO" id="GO:0016491">
    <property type="term" value="F:oxidoreductase activity"/>
    <property type="evidence" value="ECO:0007669"/>
    <property type="project" value="UniProtKB-KW"/>
</dbReference>
<evidence type="ECO:0000259" key="4">
    <source>
        <dbReference type="Pfam" id="PF01232"/>
    </source>
</evidence>
<protein>
    <submittedName>
        <fullName evidence="6">Tagaturonate reductase</fullName>
    </submittedName>
</protein>
<keyword evidence="1" id="KW-0560">Oxidoreductase</keyword>
<keyword evidence="7" id="KW-1185">Reference proteome</keyword>
<evidence type="ECO:0000259" key="5">
    <source>
        <dbReference type="Pfam" id="PF08125"/>
    </source>
</evidence>
<proteinExistence type="predicted"/>
<feature type="domain" description="Mannitol dehydrogenase C-terminal" evidence="5">
    <location>
        <begin position="243"/>
        <end position="340"/>
    </location>
</feature>
<dbReference type="Proteomes" id="UP000198885">
    <property type="component" value="Unassembled WGS sequence"/>
</dbReference>
<evidence type="ECO:0000313" key="6">
    <source>
        <dbReference type="EMBL" id="SER79601.1"/>
    </source>
</evidence>
<dbReference type="InterPro" id="IPR013328">
    <property type="entry name" value="6PGD_dom2"/>
</dbReference>
<feature type="domain" description="Mannitol dehydrogenase N-terminal" evidence="4">
    <location>
        <begin position="8"/>
        <end position="221"/>
    </location>
</feature>
<dbReference type="SUPFAM" id="SSF48179">
    <property type="entry name" value="6-phosphogluconate dehydrogenase C-terminal domain-like"/>
    <property type="match status" value="1"/>
</dbReference>
<evidence type="ECO:0000256" key="3">
    <source>
        <dbReference type="SAM" id="MobiDB-lite"/>
    </source>
</evidence>
<dbReference type="PANTHER" id="PTHR30524:SF0">
    <property type="entry name" value="ALTRONATE OXIDOREDUCTASE-RELATED"/>
    <property type="match status" value="1"/>
</dbReference>
<sequence>MSDAPTPVVQFGTSRFLQAHADLFLSEGDPPRRITVVQSSGDPDRARRLAAMADPAGYPVRVRGIRDGAVVDEERRVTSVTRTLSTATDWAALERVVSDEAEVILSNTGDSGFTPRPADTGTEPSQDMSYPAKLFHLLRARHAAGRPPLTVFPMELVSDNGAVLKARVLEIARQQQGDPALIAWLGACLWANSLVDRIVSEPIEPVGAVAEPYALWAIEAQPGLAAPTRHPSIEIVERLERTERLKLHILNLGHTAMVSFWHEAGGSETAIVRDVLDGEIGARLKNVMRDEVIPGFAARDMEGAARDYLATTLERFANPFLDHRLSDIAQNHAQKIDRRIGAFLTWVRDERPEFQAPVLDAILAKGSAR</sequence>
<organism evidence="6 7">
    <name type="scientific">Tranquillimonas rosea</name>
    <dbReference type="NCBI Taxonomy" id="641238"/>
    <lineage>
        <taxon>Bacteria</taxon>
        <taxon>Pseudomonadati</taxon>
        <taxon>Pseudomonadota</taxon>
        <taxon>Alphaproteobacteria</taxon>
        <taxon>Rhodobacterales</taxon>
        <taxon>Roseobacteraceae</taxon>
        <taxon>Tranquillimonas</taxon>
    </lineage>
</organism>